<comment type="caution">
    <text evidence="3">The sequence shown here is derived from an EMBL/GenBank/DDBJ whole genome shotgun (WGS) entry which is preliminary data.</text>
</comment>
<dbReference type="EMBL" id="BAABCV010000005">
    <property type="protein sequence ID" value="GAA4093854.1"/>
    <property type="molecule type" value="Genomic_DNA"/>
</dbReference>
<dbReference type="InterPro" id="IPR047121">
    <property type="entry name" value="YjiB-like"/>
</dbReference>
<dbReference type="InterPro" id="IPR006045">
    <property type="entry name" value="Cupin_1"/>
</dbReference>
<sequence>MVPTPLQIQTHDNGIFPNSKFPALLYKQVLDIPLLFPARHVANLFQKNNWGNSWDAGIFEYHHYHSRVHEVLGVYAGSTTILLGGDGGVEFTLEKGDVLIIPAGVAHKNMGKENDISCVGAYPYDQLYDMRYGNPDERPEVDHNLLRVPIPDSDPIQGKDDGVQEIWHD</sequence>
<evidence type="ECO:0000256" key="1">
    <source>
        <dbReference type="SAM" id="MobiDB-lite"/>
    </source>
</evidence>
<reference evidence="4" key="1">
    <citation type="journal article" date="2019" name="Int. J. Syst. Evol. Microbiol.">
        <title>The Global Catalogue of Microorganisms (GCM) 10K type strain sequencing project: providing services to taxonomists for standard genome sequencing and annotation.</title>
        <authorList>
            <consortium name="The Broad Institute Genomics Platform"/>
            <consortium name="The Broad Institute Genome Sequencing Center for Infectious Disease"/>
            <person name="Wu L."/>
            <person name="Ma J."/>
        </authorList>
    </citation>
    <scope>NUCLEOTIDE SEQUENCE [LARGE SCALE GENOMIC DNA]</scope>
    <source>
        <strain evidence="4">JCM 17085</strain>
    </source>
</reference>
<feature type="compositionally biased region" description="Basic and acidic residues" evidence="1">
    <location>
        <begin position="157"/>
        <end position="169"/>
    </location>
</feature>
<dbReference type="RefSeq" id="WP_345102577.1">
    <property type="nucleotide sequence ID" value="NZ_BAABCV010000005.1"/>
</dbReference>
<dbReference type="PANTHER" id="PTHR36448">
    <property type="entry name" value="BLR7373 PROTEIN"/>
    <property type="match status" value="1"/>
</dbReference>
<evidence type="ECO:0000313" key="3">
    <source>
        <dbReference type="EMBL" id="GAA4093854.1"/>
    </source>
</evidence>
<dbReference type="InterPro" id="IPR014710">
    <property type="entry name" value="RmlC-like_jellyroll"/>
</dbReference>
<dbReference type="InterPro" id="IPR014500">
    <property type="entry name" value="UCP019307_cupin"/>
</dbReference>
<dbReference type="InterPro" id="IPR011051">
    <property type="entry name" value="RmlC_Cupin_sf"/>
</dbReference>
<protein>
    <submittedName>
        <fullName evidence="3">Cupin domain-containing protein</fullName>
    </submittedName>
</protein>
<evidence type="ECO:0000313" key="4">
    <source>
        <dbReference type="Proteomes" id="UP001500841"/>
    </source>
</evidence>
<feature type="region of interest" description="Disordered" evidence="1">
    <location>
        <begin position="148"/>
        <end position="169"/>
    </location>
</feature>
<accession>A0ABP7WPN2</accession>
<dbReference type="Pfam" id="PF00190">
    <property type="entry name" value="Cupin_1"/>
    <property type="match status" value="1"/>
</dbReference>
<proteinExistence type="predicted"/>
<dbReference type="PANTHER" id="PTHR36448:SF2">
    <property type="entry name" value="CUPIN TYPE-1 DOMAIN-CONTAINING PROTEIN"/>
    <property type="match status" value="1"/>
</dbReference>
<keyword evidence="4" id="KW-1185">Reference proteome</keyword>
<organism evidence="3 4">
    <name type="scientific">Mucilaginibacter panaciglaebae</name>
    <dbReference type="NCBI Taxonomy" id="502331"/>
    <lineage>
        <taxon>Bacteria</taxon>
        <taxon>Pseudomonadati</taxon>
        <taxon>Bacteroidota</taxon>
        <taxon>Sphingobacteriia</taxon>
        <taxon>Sphingobacteriales</taxon>
        <taxon>Sphingobacteriaceae</taxon>
        <taxon>Mucilaginibacter</taxon>
    </lineage>
</organism>
<dbReference type="Proteomes" id="UP001500841">
    <property type="component" value="Unassembled WGS sequence"/>
</dbReference>
<gene>
    <name evidence="3" type="ORF">GCM10022392_15510</name>
</gene>
<evidence type="ECO:0000259" key="2">
    <source>
        <dbReference type="Pfam" id="PF00190"/>
    </source>
</evidence>
<dbReference type="CDD" id="cd02219">
    <property type="entry name" value="cupin_YjlB-like"/>
    <property type="match status" value="1"/>
</dbReference>
<feature type="domain" description="Cupin type-1" evidence="2">
    <location>
        <begin position="63"/>
        <end position="112"/>
    </location>
</feature>
<name>A0ABP7WPN2_9SPHI</name>
<dbReference type="PIRSF" id="PIRSF019307">
    <property type="entry name" value="UCP019307"/>
    <property type="match status" value="1"/>
</dbReference>
<dbReference type="Gene3D" id="2.60.120.10">
    <property type="entry name" value="Jelly Rolls"/>
    <property type="match status" value="1"/>
</dbReference>
<dbReference type="SUPFAM" id="SSF51182">
    <property type="entry name" value="RmlC-like cupins"/>
    <property type="match status" value="1"/>
</dbReference>